<keyword evidence="5" id="KW-1185">Reference proteome</keyword>
<dbReference type="GO" id="GO:0016740">
    <property type="term" value="F:transferase activity"/>
    <property type="evidence" value="ECO:0007669"/>
    <property type="project" value="UniProtKB-KW"/>
</dbReference>
<dbReference type="PANTHER" id="PTHR12350">
    <property type="entry name" value="HISTONE-LYSINE N-METHYLTRANSFERASE-RELATED"/>
    <property type="match status" value="1"/>
</dbReference>
<organism evidence="4 5">
    <name type="scientific">Gandjariella thermophila</name>
    <dbReference type="NCBI Taxonomy" id="1931992"/>
    <lineage>
        <taxon>Bacteria</taxon>
        <taxon>Bacillati</taxon>
        <taxon>Actinomycetota</taxon>
        <taxon>Actinomycetes</taxon>
        <taxon>Pseudonocardiales</taxon>
        <taxon>Pseudonocardiaceae</taxon>
        <taxon>Gandjariella</taxon>
    </lineage>
</organism>
<dbReference type="PANTHER" id="PTHR12350:SF19">
    <property type="entry name" value="SET DOMAIN-CONTAINING PROTEIN"/>
    <property type="match status" value="1"/>
</dbReference>
<evidence type="ECO:0000256" key="2">
    <source>
        <dbReference type="ARBA" id="ARBA00022691"/>
    </source>
</evidence>
<dbReference type="InterPro" id="IPR003616">
    <property type="entry name" value="Post-SET_dom"/>
</dbReference>
<keyword evidence="1" id="KW-0808">Transferase</keyword>
<dbReference type="Pfam" id="PF00856">
    <property type="entry name" value="SET"/>
    <property type="match status" value="1"/>
</dbReference>
<name>A0A4D4J0U9_9PSEU</name>
<dbReference type="InterPro" id="IPR001214">
    <property type="entry name" value="SET_dom"/>
</dbReference>
<feature type="domain" description="Post-SET" evidence="3">
    <location>
        <begin position="121"/>
        <end position="137"/>
    </location>
</feature>
<dbReference type="InterPro" id="IPR046341">
    <property type="entry name" value="SET_dom_sf"/>
</dbReference>
<dbReference type="SUPFAM" id="SSF82199">
    <property type="entry name" value="SET domain"/>
    <property type="match status" value="1"/>
</dbReference>
<dbReference type="Proteomes" id="UP000298860">
    <property type="component" value="Unassembled WGS sequence"/>
</dbReference>
<comment type="caution">
    <text evidence="4">The sequence shown here is derived from an EMBL/GenBank/DDBJ whole genome shotgun (WGS) entry which is preliminary data.</text>
</comment>
<evidence type="ECO:0000313" key="5">
    <source>
        <dbReference type="Proteomes" id="UP000298860"/>
    </source>
</evidence>
<gene>
    <name evidence="4" type="ORF">GTS_06270</name>
</gene>
<dbReference type="EMBL" id="BJFL01000002">
    <property type="protein sequence ID" value="GDY28994.1"/>
    <property type="molecule type" value="Genomic_DNA"/>
</dbReference>
<dbReference type="AlphaFoldDB" id="A0A4D4J0U9"/>
<keyword evidence="2" id="KW-0949">S-adenosyl-L-methionine</keyword>
<sequence length="180" mass="20235">MAVTNSGVAESVRVAVLRSGGEYTLVTRAGLAEGSWLFTLDGELTDAPTRYSVQLGPALHLDLPDTYGLEEIMDRFYWRFMNHSCEPNAMIRGRDVFALRTAEPGEEITFDYHTTEYELAEPFDCRCGSARCVGRVRGFRFLSTAQRERIRPWLADHLRALLDHEPAATALGEGRHVADR</sequence>
<evidence type="ECO:0000313" key="4">
    <source>
        <dbReference type="EMBL" id="GDY28994.1"/>
    </source>
</evidence>
<dbReference type="Gene3D" id="2.170.270.10">
    <property type="entry name" value="SET domain"/>
    <property type="match status" value="1"/>
</dbReference>
<dbReference type="PROSITE" id="PS50868">
    <property type="entry name" value="POST_SET"/>
    <property type="match status" value="1"/>
</dbReference>
<evidence type="ECO:0000256" key="1">
    <source>
        <dbReference type="ARBA" id="ARBA00022679"/>
    </source>
</evidence>
<evidence type="ECO:0000259" key="3">
    <source>
        <dbReference type="PROSITE" id="PS50868"/>
    </source>
</evidence>
<dbReference type="RefSeq" id="WP_137812175.1">
    <property type="nucleotide sequence ID" value="NZ_BJFL01000002.1"/>
</dbReference>
<accession>A0A4D4J0U9</accession>
<protein>
    <recommendedName>
        <fullName evidence="3">Post-SET domain-containing protein</fullName>
    </recommendedName>
</protein>
<proteinExistence type="predicted"/>
<dbReference type="InterPro" id="IPR053201">
    <property type="entry name" value="Flavunoidine_N-MTase"/>
</dbReference>
<reference evidence="5" key="1">
    <citation type="submission" date="2019-04" db="EMBL/GenBank/DDBJ databases">
        <title>Draft genome sequence of Pseudonocardiaceae bacterium SL3-2-4.</title>
        <authorList>
            <person name="Ningsih F."/>
            <person name="Yokota A."/>
            <person name="Sakai Y."/>
            <person name="Nanatani K."/>
            <person name="Yabe S."/>
            <person name="Oetari A."/>
            <person name="Sjamsuridzal W."/>
        </authorList>
    </citation>
    <scope>NUCLEOTIDE SEQUENCE [LARGE SCALE GENOMIC DNA]</scope>
    <source>
        <strain evidence="5">SL3-2-4</strain>
    </source>
</reference>
<dbReference type="OrthoDB" id="9790349at2"/>